<evidence type="ECO:0000313" key="3">
    <source>
        <dbReference type="Proteomes" id="UP000324897"/>
    </source>
</evidence>
<organism evidence="2 3">
    <name type="scientific">Eragrostis curvula</name>
    <name type="common">weeping love grass</name>
    <dbReference type="NCBI Taxonomy" id="38414"/>
    <lineage>
        <taxon>Eukaryota</taxon>
        <taxon>Viridiplantae</taxon>
        <taxon>Streptophyta</taxon>
        <taxon>Embryophyta</taxon>
        <taxon>Tracheophyta</taxon>
        <taxon>Spermatophyta</taxon>
        <taxon>Magnoliopsida</taxon>
        <taxon>Liliopsida</taxon>
        <taxon>Poales</taxon>
        <taxon>Poaceae</taxon>
        <taxon>PACMAD clade</taxon>
        <taxon>Chloridoideae</taxon>
        <taxon>Eragrostideae</taxon>
        <taxon>Eragrostidinae</taxon>
        <taxon>Eragrostis</taxon>
    </lineage>
</organism>
<protein>
    <recommendedName>
        <fullName evidence="1">F-box domain-containing protein</fullName>
    </recommendedName>
</protein>
<dbReference type="EMBL" id="RWGY01000007">
    <property type="protein sequence ID" value="TVU40362.1"/>
    <property type="molecule type" value="Genomic_DNA"/>
</dbReference>
<keyword evidence="3" id="KW-1185">Reference proteome</keyword>
<dbReference type="InterPro" id="IPR036047">
    <property type="entry name" value="F-box-like_dom_sf"/>
</dbReference>
<feature type="domain" description="F-box" evidence="1">
    <location>
        <begin position="4"/>
        <end position="45"/>
    </location>
</feature>
<reference evidence="2 3" key="1">
    <citation type="journal article" date="2019" name="Sci. Rep.">
        <title>A high-quality genome of Eragrostis curvula grass provides insights into Poaceae evolution and supports new strategies to enhance forage quality.</title>
        <authorList>
            <person name="Carballo J."/>
            <person name="Santos B.A.C.M."/>
            <person name="Zappacosta D."/>
            <person name="Garbus I."/>
            <person name="Selva J.P."/>
            <person name="Gallo C.A."/>
            <person name="Diaz A."/>
            <person name="Albertini E."/>
            <person name="Caccamo M."/>
            <person name="Echenique V."/>
        </authorList>
    </citation>
    <scope>NUCLEOTIDE SEQUENCE [LARGE SCALE GENOMIC DNA]</scope>
    <source>
        <strain evidence="3">cv. Victoria</strain>
        <tissue evidence="2">Leaf</tissue>
    </source>
</reference>
<dbReference type="InterPro" id="IPR001810">
    <property type="entry name" value="F-box_dom"/>
</dbReference>
<dbReference type="AlphaFoldDB" id="A0A5J9VVA8"/>
<evidence type="ECO:0000313" key="2">
    <source>
        <dbReference type="EMBL" id="TVU40362.1"/>
    </source>
</evidence>
<dbReference type="PANTHER" id="PTHR32133">
    <property type="entry name" value="OS07G0120400 PROTEIN"/>
    <property type="match status" value="1"/>
</dbReference>
<accession>A0A5J9VVA8</accession>
<dbReference type="SUPFAM" id="SSF81383">
    <property type="entry name" value="F-box domain"/>
    <property type="match status" value="1"/>
</dbReference>
<proteinExistence type="predicted"/>
<dbReference type="Pfam" id="PF00646">
    <property type="entry name" value="F-box"/>
    <property type="match status" value="1"/>
</dbReference>
<sequence>MLPALSEDLVEEIILRFPPDDPACLLGAALVCKDWCRVICGPGFRSRFREFHRNPPLVGIIYWGEEASTSHGVWIVKTNFMPLSTTFTLPSAKLSRRDAIDTLHSRILFWDREDMQRPSAWMEFVVWSPIPSLVLRLPLLLLGKRRYAWTAALLCATASCNHLDCGSGAFLVIFAGTNPATGLTSVYIYSSEQNVWSEPISIQDQDRSVHGIIRPSARVGNTVYFVCEASNKLLAFEMGNQQLSFVSIPSTCRNCSFTVFAIAEDKGKLGYAVTQDSKLFTWSRDAGRLDGDAGWTQRRVFELDKLIPSCIRSFVDELYATTNNRGVVIVKGRHVLFTLDLKSGKVTKLVDGCTKHIYDVVLYMGFCTPSLPPNSKLASGHGMQQQSLYL</sequence>
<dbReference type="Gramene" id="TVU40362">
    <property type="protein sequence ID" value="TVU40362"/>
    <property type="gene ID" value="EJB05_13825"/>
</dbReference>
<comment type="caution">
    <text evidence="2">The sequence shown here is derived from an EMBL/GenBank/DDBJ whole genome shotgun (WGS) entry which is preliminary data.</text>
</comment>
<gene>
    <name evidence="2" type="ORF">EJB05_13825</name>
</gene>
<dbReference type="SUPFAM" id="SSF101908">
    <property type="entry name" value="Putative isomerase YbhE"/>
    <property type="match status" value="1"/>
</dbReference>
<name>A0A5J9VVA8_9POAL</name>
<dbReference type="PANTHER" id="PTHR32133:SF362">
    <property type="entry name" value="F-BOX DOMAIN-CONTAINING PROTEIN"/>
    <property type="match status" value="1"/>
</dbReference>
<evidence type="ECO:0000259" key="1">
    <source>
        <dbReference type="Pfam" id="PF00646"/>
    </source>
</evidence>
<dbReference type="Proteomes" id="UP000324897">
    <property type="component" value="Chromosome 4"/>
</dbReference>
<feature type="non-terminal residue" evidence="2">
    <location>
        <position position="1"/>
    </location>
</feature>